<evidence type="ECO:0000313" key="3">
    <source>
        <dbReference type="EMBL" id="KAE9145207.1"/>
    </source>
</evidence>
<feature type="region of interest" description="Disordered" evidence="1">
    <location>
        <begin position="1"/>
        <end position="20"/>
    </location>
</feature>
<evidence type="ECO:0000256" key="1">
    <source>
        <dbReference type="SAM" id="MobiDB-lite"/>
    </source>
</evidence>
<name>A0A6A3EYG4_9STRA</name>
<sequence length="117" mass="12682">MAFFEKTQERKAPQAQTSLLPSKQRTMQLLNSFISAFMNAPQVDGRNARVPVDLSVTSKKARARVHAKQNSGAYCASVPHLPVPASCSGFMLRIDKKAALHSCFGALDTHYAMASGS</sequence>
<proteinExistence type="predicted"/>
<comment type="caution">
    <text evidence="2">The sequence shown here is derived from an EMBL/GenBank/DDBJ whole genome shotgun (WGS) entry which is preliminary data.</text>
</comment>
<dbReference type="EMBL" id="QXGA01000487">
    <property type="protein sequence ID" value="KAE9145207.1"/>
    <property type="molecule type" value="Genomic_DNA"/>
</dbReference>
<protein>
    <submittedName>
        <fullName evidence="2">Uncharacterized protein</fullName>
    </submittedName>
</protein>
<dbReference type="EMBL" id="QXGF01000560">
    <property type="protein sequence ID" value="KAE8938402.1"/>
    <property type="molecule type" value="Genomic_DNA"/>
</dbReference>
<feature type="compositionally biased region" description="Basic and acidic residues" evidence="1">
    <location>
        <begin position="1"/>
        <end position="12"/>
    </location>
</feature>
<dbReference type="Proteomes" id="UP000429523">
    <property type="component" value="Unassembled WGS sequence"/>
</dbReference>
<evidence type="ECO:0000313" key="2">
    <source>
        <dbReference type="EMBL" id="KAE8938402.1"/>
    </source>
</evidence>
<evidence type="ECO:0000313" key="5">
    <source>
        <dbReference type="Proteomes" id="UP000440732"/>
    </source>
</evidence>
<organism evidence="2 4">
    <name type="scientific">Phytophthora fragariae</name>
    <dbReference type="NCBI Taxonomy" id="53985"/>
    <lineage>
        <taxon>Eukaryota</taxon>
        <taxon>Sar</taxon>
        <taxon>Stramenopiles</taxon>
        <taxon>Oomycota</taxon>
        <taxon>Peronosporomycetes</taxon>
        <taxon>Peronosporales</taxon>
        <taxon>Peronosporaceae</taxon>
        <taxon>Phytophthora</taxon>
    </lineage>
</organism>
<dbReference type="AlphaFoldDB" id="A0A6A3EYG4"/>
<reference evidence="4 5" key="1">
    <citation type="submission" date="2018-08" db="EMBL/GenBank/DDBJ databases">
        <title>Genomic investigation of the strawberry pathogen Phytophthora fragariae indicates pathogenicity is determined by transcriptional variation in three key races.</title>
        <authorList>
            <person name="Adams T.M."/>
            <person name="Armitage A.D."/>
            <person name="Sobczyk M.K."/>
            <person name="Bates H.J."/>
            <person name="Dunwell J.M."/>
            <person name="Nellist C.F."/>
            <person name="Harrison R.J."/>
        </authorList>
    </citation>
    <scope>NUCLEOTIDE SEQUENCE [LARGE SCALE GENOMIC DNA]</scope>
    <source>
        <strain evidence="3 5">NOV-5</strain>
        <strain evidence="2 4">NOV-9</strain>
    </source>
</reference>
<dbReference type="Proteomes" id="UP000440732">
    <property type="component" value="Unassembled WGS sequence"/>
</dbReference>
<evidence type="ECO:0000313" key="4">
    <source>
        <dbReference type="Proteomes" id="UP000429523"/>
    </source>
</evidence>
<gene>
    <name evidence="3" type="ORF">PF006_g9932</name>
    <name evidence="2" type="ORF">PF009_g11716</name>
</gene>
<accession>A0A6A3EYG4</accession>